<sequence>MKIDPRFIEIDRASNEKEPTEVYRDQMAVIVDNLMSGYLRNPQRTDAMLRRDGMTKTADRLVELFGPNWWEQPST</sequence>
<evidence type="ECO:0000313" key="1">
    <source>
        <dbReference type="EMBL" id="MFD0622011.1"/>
    </source>
</evidence>
<gene>
    <name evidence="1" type="ORF">ACFQ2K_03555</name>
</gene>
<evidence type="ECO:0000313" key="2">
    <source>
        <dbReference type="Proteomes" id="UP001596915"/>
    </source>
</evidence>
<organism evidence="1 2">
    <name type="scientific">Streptomyces sanglieri</name>
    <dbReference type="NCBI Taxonomy" id="193460"/>
    <lineage>
        <taxon>Bacteria</taxon>
        <taxon>Bacillati</taxon>
        <taxon>Actinomycetota</taxon>
        <taxon>Actinomycetes</taxon>
        <taxon>Kitasatosporales</taxon>
        <taxon>Streptomycetaceae</taxon>
        <taxon>Streptomyces</taxon>
    </lineage>
</organism>
<name>A0ABW2WN58_9ACTN</name>
<dbReference type="Proteomes" id="UP001596915">
    <property type="component" value="Unassembled WGS sequence"/>
</dbReference>
<protein>
    <submittedName>
        <fullName evidence="1">Uncharacterized protein</fullName>
    </submittedName>
</protein>
<reference evidence="2" key="1">
    <citation type="journal article" date="2019" name="Int. J. Syst. Evol. Microbiol.">
        <title>The Global Catalogue of Microorganisms (GCM) 10K type strain sequencing project: providing services to taxonomists for standard genome sequencing and annotation.</title>
        <authorList>
            <consortium name="The Broad Institute Genomics Platform"/>
            <consortium name="The Broad Institute Genome Sequencing Center for Infectious Disease"/>
            <person name="Wu L."/>
            <person name="Ma J."/>
        </authorList>
    </citation>
    <scope>NUCLEOTIDE SEQUENCE [LARGE SCALE GENOMIC DNA]</scope>
    <source>
        <strain evidence="2">JCM 12607</strain>
    </source>
</reference>
<accession>A0ABW2WN58</accession>
<comment type="caution">
    <text evidence="1">The sequence shown here is derived from an EMBL/GenBank/DDBJ whole genome shotgun (WGS) entry which is preliminary data.</text>
</comment>
<keyword evidence="2" id="KW-1185">Reference proteome</keyword>
<dbReference type="EMBL" id="JBHTGL010000005">
    <property type="protein sequence ID" value="MFD0622011.1"/>
    <property type="molecule type" value="Genomic_DNA"/>
</dbReference>
<proteinExistence type="predicted"/>